<accession>A0AAD7A1H9</accession>
<evidence type="ECO:0000313" key="1">
    <source>
        <dbReference type="EMBL" id="KAJ7347681.1"/>
    </source>
</evidence>
<organism evidence="1 2">
    <name type="scientific">Mycena albidolilacea</name>
    <dbReference type="NCBI Taxonomy" id="1033008"/>
    <lineage>
        <taxon>Eukaryota</taxon>
        <taxon>Fungi</taxon>
        <taxon>Dikarya</taxon>
        <taxon>Basidiomycota</taxon>
        <taxon>Agaricomycotina</taxon>
        <taxon>Agaricomycetes</taxon>
        <taxon>Agaricomycetidae</taxon>
        <taxon>Agaricales</taxon>
        <taxon>Marasmiineae</taxon>
        <taxon>Mycenaceae</taxon>
        <taxon>Mycena</taxon>
    </lineage>
</organism>
<name>A0AAD7A1H9_9AGAR</name>
<evidence type="ECO:0000313" key="2">
    <source>
        <dbReference type="Proteomes" id="UP001218218"/>
    </source>
</evidence>
<sequence>MASKSWATDEQLTWLRDGFVADYLRRKAKKKLHLFWGALHHQWFRDFPEHVALGLPLPGDKNGQKLTDEETVILGAAILSRKKASHAQRLKLPPIAQILTVAARNLKTGFGAMVDVLFDLKAKPKKRVHQAVEIFQRRNCKLIKEALATVGYDKLNKRDDEEDDWTDEADGSEAA</sequence>
<dbReference type="AlphaFoldDB" id="A0AAD7A1H9"/>
<dbReference type="EMBL" id="JARIHO010000018">
    <property type="protein sequence ID" value="KAJ7347681.1"/>
    <property type="molecule type" value="Genomic_DNA"/>
</dbReference>
<dbReference type="Proteomes" id="UP001218218">
    <property type="component" value="Unassembled WGS sequence"/>
</dbReference>
<protein>
    <submittedName>
        <fullName evidence="1">Uncharacterized protein</fullName>
    </submittedName>
</protein>
<reference evidence="1" key="1">
    <citation type="submission" date="2023-03" db="EMBL/GenBank/DDBJ databases">
        <title>Massive genome expansion in bonnet fungi (Mycena s.s.) driven by repeated elements and novel gene families across ecological guilds.</title>
        <authorList>
            <consortium name="Lawrence Berkeley National Laboratory"/>
            <person name="Harder C.B."/>
            <person name="Miyauchi S."/>
            <person name="Viragh M."/>
            <person name="Kuo A."/>
            <person name="Thoen E."/>
            <person name="Andreopoulos B."/>
            <person name="Lu D."/>
            <person name="Skrede I."/>
            <person name="Drula E."/>
            <person name="Henrissat B."/>
            <person name="Morin E."/>
            <person name="Kohler A."/>
            <person name="Barry K."/>
            <person name="LaButti K."/>
            <person name="Morin E."/>
            <person name="Salamov A."/>
            <person name="Lipzen A."/>
            <person name="Mereny Z."/>
            <person name="Hegedus B."/>
            <person name="Baldrian P."/>
            <person name="Stursova M."/>
            <person name="Weitz H."/>
            <person name="Taylor A."/>
            <person name="Grigoriev I.V."/>
            <person name="Nagy L.G."/>
            <person name="Martin F."/>
            <person name="Kauserud H."/>
        </authorList>
    </citation>
    <scope>NUCLEOTIDE SEQUENCE</scope>
    <source>
        <strain evidence="1">CBHHK002</strain>
    </source>
</reference>
<keyword evidence="2" id="KW-1185">Reference proteome</keyword>
<gene>
    <name evidence="1" type="ORF">DFH08DRAFT_960113</name>
</gene>
<proteinExistence type="predicted"/>
<comment type="caution">
    <text evidence="1">The sequence shown here is derived from an EMBL/GenBank/DDBJ whole genome shotgun (WGS) entry which is preliminary data.</text>
</comment>